<organism evidence="1 2">
    <name type="scientific">Thermanaerovibrio acidaminovorans (strain ATCC 49978 / DSM 6589 / Su883)</name>
    <name type="common">Selenomonas acidaminovorans</name>
    <dbReference type="NCBI Taxonomy" id="525903"/>
    <lineage>
        <taxon>Bacteria</taxon>
        <taxon>Thermotogati</taxon>
        <taxon>Synergistota</taxon>
        <taxon>Synergistia</taxon>
        <taxon>Synergistales</taxon>
        <taxon>Synergistaceae</taxon>
        <taxon>Thermanaerovibrio</taxon>
    </lineage>
</organism>
<dbReference type="Proteomes" id="UP000002030">
    <property type="component" value="Chromosome"/>
</dbReference>
<sequence>MDIPRLVIAEERTGYVPVGVILAAALKQRGYRIRLFSSHRDERVIRLLELLTSQRCYHLDLDCLGNVARLRALFQAASGQSDLSLVLSPLGEMGRGDRFVLDDHTLRLVDALESPILPVMGGDTSAFVTAGRSAKVFEALPKGRVVSFMFVGVPNPREYQLLDRELGRRCPVMSLGYLPRDFLREMPPMDQLCSSPVPSLAVGLKTLSARLQSMEHQLLWPAFGALATQEPKWREAEMPQELSSRPMVAVLKHHSLSLSSGNAEALLSAMGCSLVPVPVEGGALPDRFDLLLVPHGPAHLGLLELLDNRGLCESLARAFLSRPVLADGGGAMLMGRSILSRGGVMKALSLLPYDSVPFDGEGAMESRVVRALEDGPLLNKGDVALGIRSPWSGFTRARDREGAWQVEYPKGGVEGMDGWSLGKGICSSLRLELWSCVGRVRRWLS</sequence>
<dbReference type="InterPro" id="IPR029062">
    <property type="entry name" value="Class_I_gatase-like"/>
</dbReference>
<dbReference type="PANTHER" id="PTHR43873">
    <property type="entry name" value="COBYRINATE A,C-DIAMIDE SYNTHASE"/>
    <property type="match status" value="1"/>
</dbReference>
<keyword evidence="2" id="KW-1185">Reference proteome</keyword>
<dbReference type="KEGG" id="tai:Taci_1676"/>
<dbReference type="SUPFAM" id="SSF52317">
    <property type="entry name" value="Class I glutamine amidotransferase-like"/>
    <property type="match status" value="1"/>
</dbReference>
<keyword evidence="1" id="KW-0315">Glutamine amidotransferase</keyword>
<dbReference type="OrthoDB" id="1800at2"/>
<proteinExistence type="predicted"/>
<dbReference type="EnsemblBacteria" id="ACZ19890">
    <property type="protein sequence ID" value="ACZ19890"/>
    <property type="gene ID" value="Taci_1676"/>
</dbReference>
<dbReference type="HOGENOM" id="CLU_611023_0_0_0"/>
<dbReference type="eggNOG" id="COG1797">
    <property type="taxonomic scope" value="Bacteria"/>
</dbReference>
<evidence type="ECO:0000313" key="2">
    <source>
        <dbReference type="Proteomes" id="UP000002030"/>
    </source>
</evidence>
<gene>
    <name evidence="1" type="ordered locus">Taci_1676</name>
</gene>
<reference evidence="1 2" key="1">
    <citation type="journal article" date="2009" name="Stand. Genomic Sci.">
        <title>Complete genome sequence of Thermanaerovibrio acidaminovorans type strain (Su883).</title>
        <authorList>
            <person name="Chovatia M."/>
            <person name="Sikorski J."/>
            <person name="Schroder M."/>
            <person name="Lapidus A."/>
            <person name="Nolan M."/>
            <person name="Tice H."/>
            <person name="Glavina Del Rio T."/>
            <person name="Copeland A."/>
            <person name="Cheng J.F."/>
            <person name="Lucas S."/>
            <person name="Chen F."/>
            <person name="Bruce D."/>
            <person name="Goodwin L."/>
            <person name="Pitluck S."/>
            <person name="Ivanova N."/>
            <person name="Mavromatis K."/>
            <person name="Ovchinnikova G."/>
            <person name="Pati A."/>
            <person name="Chen A."/>
            <person name="Palaniappan K."/>
            <person name="Land M."/>
            <person name="Hauser L."/>
            <person name="Chang Y.J."/>
            <person name="Jeffries C.D."/>
            <person name="Chain P."/>
            <person name="Saunders E."/>
            <person name="Detter J.C."/>
            <person name="Brettin T."/>
            <person name="Rohde M."/>
            <person name="Goker M."/>
            <person name="Spring S."/>
            <person name="Bristow J."/>
            <person name="Markowitz V."/>
            <person name="Hugenholtz P."/>
            <person name="Kyrpides N.C."/>
            <person name="Klenk H.P."/>
            <person name="Eisen J.A."/>
        </authorList>
    </citation>
    <scope>NUCLEOTIDE SEQUENCE [LARGE SCALE GENOMIC DNA]</scope>
    <source>
        <strain evidence="2">ATCC 49978 / DSM 6589 / Su883</strain>
    </source>
</reference>
<protein>
    <submittedName>
        <fullName evidence="1">CobB/CobQ domain protein glutamine amidotransferase</fullName>
    </submittedName>
</protein>
<accession>D1B799</accession>
<dbReference type="STRING" id="525903.Taci_1676"/>
<dbReference type="PROSITE" id="PS51274">
    <property type="entry name" value="GATASE_COBBQ"/>
    <property type="match status" value="1"/>
</dbReference>
<dbReference type="RefSeq" id="WP_012870399.1">
    <property type="nucleotide sequence ID" value="NC_013522.1"/>
</dbReference>
<evidence type="ECO:0000313" key="1">
    <source>
        <dbReference type="EMBL" id="ACZ19890.1"/>
    </source>
</evidence>
<dbReference type="InterPro" id="IPR004484">
    <property type="entry name" value="CbiA/CobB_synth"/>
</dbReference>
<dbReference type="GO" id="GO:0042242">
    <property type="term" value="F:cobyrinic acid a,c-diamide synthase activity"/>
    <property type="evidence" value="ECO:0007669"/>
    <property type="project" value="InterPro"/>
</dbReference>
<dbReference type="AlphaFoldDB" id="D1B799"/>
<name>D1B799_THEAS</name>
<dbReference type="PANTHER" id="PTHR43873:SF2">
    <property type="entry name" value="COBYRIC ACID SYNTHASE"/>
    <property type="match status" value="1"/>
</dbReference>
<dbReference type="EMBL" id="CP001818">
    <property type="protein sequence ID" value="ACZ19890.1"/>
    <property type="molecule type" value="Genomic_DNA"/>
</dbReference>